<dbReference type="PRINTS" id="PR00261">
    <property type="entry name" value="LDLRECEPTOR"/>
</dbReference>
<accession>A0ABM1F970</accession>
<keyword evidence="4" id="KW-1185">Reference proteome</keyword>
<dbReference type="CDD" id="cd06263">
    <property type="entry name" value="MAM"/>
    <property type="match status" value="4"/>
</dbReference>
<dbReference type="SMART" id="SM00137">
    <property type="entry name" value="MAM"/>
    <property type="match status" value="4"/>
</dbReference>
<evidence type="ECO:0000256" key="2">
    <source>
        <dbReference type="PROSITE-ProRule" id="PRU00124"/>
    </source>
</evidence>
<evidence type="ECO:0000256" key="1">
    <source>
        <dbReference type="ARBA" id="ARBA00023157"/>
    </source>
</evidence>
<dbReference type="SUPFAM" id="SSF49899">
    <property type="entry name" value="Concanavalin A-like lectins/glucanases"/>
    <property type="match status" value="7"/>
</dbReference>
<reference evidence="5" key="1">
    <citation type="submission" date="2025-08" db="UniProtKB">
        <authorList>
            <consortium name="RefSeq"/>
        </authorList>
    </citation>
    <scope>IDENTIFICATION</scope>
</reference>
<feature type="disulfide bond" evidence="2">
    <location>
        <begin position="512"/>
        <end position="524"/>
    </location>
</feature>
<dbReference type="InterPro" id="IPR023415">
    <property type="entry name" value="LDLR_class-A_CS"/>
</dbReference>
<evidence type="ECO:0000259" key="3">
    <source>
        <dbReference type="PROSITE" id="PS50060"/>
    </source>
</evidence>
<dbReference type="PROSITE" id="PS50060">
    <property type="entry name" value="MAM_2"/>
    <property type="match status" value="7"/>
</dbReference>
<feature type="domain" description="MAM" evidence="3">
    <location>
        <begin position="1"/>
        <end position="79"/>
    </location>
</feature>
<dbReference type="PANTHER" id="PTHR23282:SF101">
    <property type="entry name" value="MAM DOMAIN-CONTAINING PROTEIN"/>
    <property type="match status" value="1"/>
</dbReference>
<dbReference type="InterPro" id="IPR000998">
    <property type="entry name" value="MAM_dom"/>
</dbReference>
<dbReference type="SUPFAM" id="SSF57424">
    <property type="entry name" value="LDL receptor-like module"/>
    <property type="match status" value="3"/>
</dbReference>
<name>A0ABM1F970_PRICU</name>
<sequence>MYGPDTNELAVVTNVQGQDKKPLFRLGGSHGDMWRLAEIQFQNPSNEPTKVVFIGYASKTAFVEISLDDVSLIMGHCPPTSLCDFQLDTCSFTNDATADFNWQRSKGQSIASGVGPPYDHTYGTEFGYYMYIDASKQTDGQKARLQTDRRLPTLGTCVQFWYRMNGTIVGHLNVYVAKGLSASCDFESDKCLWIDYERADFSWIRHSGSSNQFGTGPSTDHTLGTNTGGLRVLRTRLVTDEKSIVWEAWGDKGNQWNFANITINTASSAAEIMIEGLKGSGNLGDIAIDDLLTTSGSCHSGTGQVTFNCNNQARLTIPSEKVCDFIEDCPNGADESNCGQCNFERDSCSWTSTSTYTLQWVRDKDGGDISTDKGPPVDHTLGTINGWYMTVEPAASTHWSLITLTGRQLKPASPTCTVSFWYWMNSNHTSYSPSLKMELGHHESSTLSPIYQVYGNLGNKWQKATVYVGQVESDFYLQFSVNKPTIDDVVSQIGIDDITMDHCGYPPPEPTCSADKFHCTSRACVPLNWRCDYSDDCGDGSDELNCYDYEIKTNLETDIWPFTLSTESALYWRHVNSIYYSMQGYYMRFQPSQGAAGDVAWFHSESFKTTTSGDCKIIFEGVLGNETNGVAAIDDVSFTPDCKLSDTSIVNGTTPAPTPTPCPGKQFMCVGDTSCIPREKVCNFISDCADASDEDECGACTFESGYCGWSDFSGGRYIWERWLAKDSPAISGPPTDHTLGTGDGHFMIVDGNNSGIQYTYAFMESKPLQQTVVTCNIEFYYHMNGASSASSLVALWLANYSDYGIAEEIFYKFGNLGNVWNKETIELGRVPAGYNFVFEGATYTNHSASTVNPADIAIDDISFVNCTPGIQDTNIDCDFDVNFCGWYPDRTADFLWTRRTGQTSSVDTGPGSDHTTGKGNQWWLATAPFAVTGSYEIIIEGTVGSSWFGDISLDDVIVFDGGCPHTKQCHFEQNFCEFTHDSTAKFKWKRGQGGTPQQGTGPTLDHTTNTTTGYFVYIDQVRNPVGSKARMESMQYDYTPVGECLEFWYHMTGNVATLNVYLEENNDRGNALWTSLNGNMKNRWYHEMVTMKPSAAPFKVSSMCCV</sequence>
<organism evidence="4 5">
    <name type="scientific">Priapulus caudatus</name>
    <name type="common">Priapulid worm</name>
    <dbReference type="NCBI Taxonomy" id="37621"/>
    <lineage>
        <taxon>Eukaryota</taxon>
        <taxon>Metazoa</taxon>
        <taxon>Ecdysozoa</taxon>
        <taxon>Scalidophora</taxon>
        <taxon>Priapulida</taxon>
        <taxon>Priapulimorpha</taxon>
        <taxon>Priapulimorphida</taxon>
        <taxon>Priapulidae</taxon>
        <taxon>Priapulus</taxon>
    </lineage>
</organism>
<feature type="domain" description="MAM" evidence="3">
    <location>
        <begin position="698"/>
        <end position="868"/>
    </location>
</feature>
<dbReference type="Pfam" id="PF00629">
    <property type="entry name" value="MAM"/>
    <property type="match status" value="6"/>
</dbReference>
<dbReference type="PROSITE" id="PS50068">
    <property type="entry name" value="LDLRA_2"/>
    <property type="match status" value="3"/>
</dbReference>
<proteinExistence type="predicted"/>
<keyword evidence="1 2" id="KW-1015">Disulfide bond</keyword>
<dbReference type="InterPro" id="IPR013320">
    <property type="entry name" value="ConA-like_dom_sf"/>
</dbReference>
<dbReference type="PRINTS" id="PR00020">
    <property type="entry name" value="MAMDOMAIN"/>
</dbReference>
<dbReference type="RefSeq" id="XP_014680991.1">
    <property type="nucleotide sequence ID" value="XM_014825505.1"/>
</dbReference>
<dbReference type="Gene3D" id="2.60.120.200">
    <property type="match status" value="9"/>
</dbReference>
<feature type="disulfide bond" evidence="2">
    <location>
        <begin position="519"/>
        <end position="537"/>
    </location>
</feature>
<evidence type="ECO:0000313" key="4">
    <source>
        <dbReference type="Proteomes" id="UP000695022"/>
    </source>
</evidence>
<protein>
    <submittedName>
        <fullName evidence="5">MAM and LDL-receptor class A domain-containing protein 1-like</fullName>
    </submittedName>
</protein>
<gene>
    <name evidence="5" type="primary">LOC106820905</name>
</gene>
<dbReference type="Proteomes" id="UP000695022">
    <property type="component" value="Unplaced"/>
</dbReference>
<feature type="domain" description="MAM" evidence="3">
    <location>
        <begin position="81"/>
        <end position="300"/>
    </location>
</feature>
<feature type="domain" description="MAM" evidence="3">
    <location>
        <begin position="967"/>
        <end position="1100"/>
    </location>
</feature>
<dbReference type="InterPro" id="IPR036055">
    <property type="entry name" value="LDL_receptor-like_sf"/>
</dbReference>
<feature type="domain" description="MAM" evidence="3">
    <location>
        <begin position="339"/>
        <end position="505"/>
    </location>
</feature>
<dbReference type="Pfam" id="PF00057">
    <property type="entry name" value="Ldl_recept_a"/>
    <property type="match status" value="2"/>
</dbReference>
<dbReference type="InterPro" id="IPR002172">
    <property type="entry name" value="LDrepeatLR_classA_rpt"/>
</dbReference>
<dbReference type="SMART" id="SM00192">
    <property type="entry name" value="LDLa"/>
    <property type="match status" value="3"/>
</dbReference>
<dbReference type="Gene3D" id="4.10.400.10">
    <property type="entry name" value="Low-density Lipoprotein Receptor"/>
    <property type="match status" value="3"/>
</dbReference>
<dbReference type="InterPro" id="IPR051560">
    <property type="entry name" value="MAM_domain-containing"/>
</dbReference>
<dbReference type="CDD" id="cd00112">
    <property type="entry name" value="LDLa"/>
    <property type="match status" value="3"/>
</dbReference>
<feature type="disulfide bond" evidence="2">
    <location>
        <begin position="531"/>
        <end position="546"/>
    </location>
</feature>
<feature type="disulfide bond" evidence="2">
    <location>
        <begin position="323"/>
        <end position="338"/>
    </location>
</feature>
<comment type="caution">
    <text evidence="2">Lacks conserved residue(s) required for the propagation of feature annotation.</text>
</comment>
<dbReference type="GeneID" id="106820905"/>
<feature type="domain" description="MAM" evidence="3">
    <location>
        <begin position="875"/>
        <end position="935"/>
    </location>
</feature>
<feature type="domain" description="MAM" evidence="3">
    <location>
        <begin position="600"/>
        <end position="644"/>
    </location>
</feature>
<feature type="disulfide bond" evidence="2">
    <location>
        <begin position="682"/>
        <end position="697"/>
    </location>
</feature>
<dbReference type="PANTHER" id="PTHR23282">
    <property type="entry name" value="APICAL ENDOSOMAL GLYCOPROTEIN PRECURSOR"/>
    <property type="match status" value="1"/>
</dbReference>
<dbReference type="PROSITE" id="PS01209">
    <property type="entry name" value="LDLRA_1"/>
    <property type="match status" value="1"/>
</dbReference>
<evidence type="ECO:0000313" key="5">
    <source>
        <dbReference type="RefSeq" id="XP_014680991.1"/>
    </source>
</evidence>